<feature type="transmembrane region" description="Helical" evidence="9">
    <location>
        <begin position="12"/>
        <end position="30"/>
    </location>
</feature>
<feature type="transmembrane region" description="Helical" evidence="9">
    <location>
        <begin position="37"/>
        <end position="57"/>
    </location>
</feature>
<dbReference type="RefSeq" id="WP_115340568.1">
    <property type="nucleotide sequence ID" value="NZ_UHED01000001.1"/>
</dbReference>
<feature type="transmembrane region" description="Helical" evidence="9">
    <location>
        <begin position="244"/>
        <end position="262"/>
    </location>
</feature>
<name>A0A380HM64_STASA</name>
<feature type="domain" description="Cation/H+ exchanger transmembrane" evidence="10">
    <location>
        <begin position="17"/>
        <end position="394"/>
    </location>
</feature>
<feature type="transmembrane region" description="Helical" evidence="9">
    <location>
        <begin position="63"/>
        <end position="81"/>
    </location>
</feature>
<keyword evidence="8 9" id="KW-0472">Membrane</keyword>
<feature type="transmembrane region" description="Helical" evidence="9">
    <location>
        <begin position="303"/>
        <end position="323"/>
    </location>
</feature>
<feature type="transmembrane region" description="Helical" evidence="9">
    <location>
        <begin position="373"/>
        <end position="394"/>
    </location>
</feature>
<feature type="transmembrane region" description="Helical" evidence="9">
    <location>
        <begin position="158"/>
        <end position="175"/>
    </location>
</feature>
<reference evidence="11 12" key="1">
    <citation type="submission" date="2018-06" db="EMBL/GenBank/DDBJ databases">
        <authorList>
            <consortium name="Pathogen Informatics"/>
            <person name="Doyle S."/>
        </authorList>
    </citation>
    <scope>NUCLEOTIDE SEQUENCE [LARGE SCALE GENOMIC DNA]</scope>
    <source>
        <strain evidence="11 12">NCTC7688</strain>
    </source>
</reference>
<proteinExistence type="inferred from homology"/>
<keyword evidence="4" id="KW-0050">Antiport</keyword>
<keyword evidence="6 9" id="KW-1133">Transmembrane helix</keyword>
<feature type="transmembrane region" description="Helical" evidence="9">
    <location>
        <begin position="274"/>
        <end position="297"/>
    </location>
</feature>
<dbReference type="PANTHER" id="PTHR43562">
    <property type="entry name" value="NAPA-TYPE SODIUM/HYDROGEN ANTIPORTER"/>
    <property type="match status" value="1"/>
</dbReference>
<feature type="transmembrane region" description="Helical" evidence="9">
    <location>
        <begin position="181"/>
        <end position="201"/>
    </location>
</feature>
<feature type="transmembrane region" description="Helical" evidence="9">
    <location>
        <begin position="343"/>
        <end position="361"/>
    </location>
</feature>
<dbReference type="Proteomes" id="UP000254707">
    <property type="component" value="Unassembled WGS sequence"/>
</dbReference>
<comment type="similarity">
    <text evidence="2">Belongs to the monovalent cation:proton antiporter 2 (CPA2) transporter (TC 2.A.37) family.</text>
</comment>
<gene>
    <name evidence="11" type="ORF">NCTC7688_01249</name>
</gene>
<feature type="transmembrane region" description="Helical" evidence="9">
    <location>
        <begin position="118"/>
        <end position="138"/>
    </location>
</feature>
<keyword evidence="7" id="KW-0406">Ion transport</keyword>
<evidence type="ECO:0000256" key="9">
    <source>
        <dbReference type="SAM" id="Phobius"/>
    </source>
</evidence>
<dbReference type="GO" id="GO:0015297">
    <property type="term" value="F:antiporter activity"/>
    <property type="evidence" value="ECO:0007669"/>
    <property type="project" value="UniProtKB-KW"/>
</dbReference>
<dbReference type="InterPro" id="IPR038770">
    <property type="entry name" value="Na+/solute_symporter_sf"/>
</dbReference>
<dbReference type="Pfam" id="PF00999">
    <property type="entry name" value="Na_H_Exchanger"/>
    <property type="match status" value="1"/>
</dbReference>
<protein>
    <submittedName>
        <fullName evidence="11">Na+/H+ antiporter-like protein</fullName>
    </submittedName>
</protein>
<evidence type="ECO:0000313" key="11">
    <source>
        <dbReference type="EMBL" id="SUM82695.1"/>
    </source>
</evidence>
<evidence type="ECO:0000256" key="7">
    <source>
        <dbReference type="ARBA" id="ARBA00023065"/>
    </source>
</evidence>
<dbReference type="EMBL" id="UHED01000001">
    <property type="protein sequence ID" value="SUM82695.1"/>
    <property type="molecule type" value="Genomic_DNA"/>
</dbReference>
<evidence type="ECO:0000256" key="5">
    <source>
        <dbReference type="ARBA" id="ARBA00022692"/>
    </source>
</evidence>
<keyword evidence="5 9" id="KW-0812">Transmembrane</keyword>
<dbReference type="AlphaFoldDB" id="A0A380HM64"/>
<evidence type="ECO:0000256" key="6">
    <source>
        <dbReference type="ARBA" id="ARBA00022989"/>
    </source>
</evidence>
<dbReference type="InterPro" id="IPR006153">
    <property type="entry name" value="Cation/H_exchanger_TM"/>
</dbReference>
<evidence type="ECO:0000256" key="4">
    <source>
        <dbReference type="ARBA" id="ARBA00022449"/>
    </source>
</evidence>
<dbReference type="Gene3D" id="1.20.1530.20">
    <property type="match status" value="1"/>
</dbReference>
<evidence type="ECO:0000259" key="10">
    <source>
        <dbReference type="Pfam" id="PF00999"/>
    </source>
</evidence>
<accession>A0A380HM64</accession>
<feature type="transmembrane region" description="Helical" evidence="9">
    <location>
        <begin position="93"/>
        <end position="112"/>
    </location>
</feature>
<dbReference type="GO" id="GO:1902600">
    <property type="term" value="P:proton transmembrane transport"/>
    <property type="evidence" value="ECO:0007669"/>
    <property type="project" value="InterPro"/>
</dbReference>
<dbReference type="GO" id="GO:0016020">
    <property type="term" value="C:membrane"/>
    <property type="evidence" value="ECO:0007669"/>
    <property type="project" value="UniProtKB-SubCell"/>
</dbReference>
<evidence type="ECO:0000313" key="12">
    <source>
        <dbReference type="Proteomes" id="UP000254707"/>
    </source>
</evidence>
<feature type="transmembrane region" description="Helical" evidence="9">
    <location>
        <begin position="222"/>
        <end position="238"/>
    </location>
</feature>
<dbReference type="PANTHER" id="PTHR43562:SF1">
    <property type="entry name" value="NA(+)_H(+) ANTIPORTER YJBQ-RELATED"/>
    <property type="match status" value="1"/>
</dbReference>
<evidence type="ECO:0000256" key="3">
    <source>
        <dbReference type="ARBA" id="ARBA00022448"/>
    </source>
</evidence>
<evidence type="ECO:0000256" key="8">
    <source>
        <dbReference type="ARBA" id="ARBA00023136"/>
    </source>
</evidence>
<evidence type="ECO:0000256" key="2">
    <source>
        <dbReference type="ARBA" id="ARBA00005551"/>
    </source>
</evidence>
<evidence type="ECO:0000256" key="1">
    <source>
        <dbReference type="ARBA" id="ARBA00004141"/>
    </source>
</evidence>
<keyword evidence="3" id="KW-0813">Transport</keyword>
<sequence length="398" mass="43608">MSHSFLVENLYSLWWIILSATIAPIFALITRRFIPDVIWLLIFGIVIGPHMLGLSDLTESIEIIRELGMGFLFLLAGFEVNTSDMRNKQGKQALLTWFISFLSAIVISFLFTNGNVNISIVIAIACTSTALGTLLPILKDSKIINSNLGKATITHGAYGELLPIIAMSLLLSTFTTWQASIILILFSIISIIVVTLPIRFIRKTPLLKKAILSASNTTMQTTLRMAVFSLITLMLLTAVLKLDIALGAFLTGILLNVILKALSPKQGEEIAHKVEIVGFSFLIPVFFITSGMNINLLKVLENWQLVLVLFAFIAIIRGVIVYLRERFTNTHSNLNSKKEQLALSLYSATGLPIIVAVTGIAETSNIITPVMSGALITSGALTVLIFPLIANLILRQNN</sequence>
<comment type="subcellular location">
    <subcellularLocation>
        <location evidence="1">Membrane</location>
        <topology evidence="1">Multi-pass membrane protein</topology>
    </subcellularLocation>
</comment>
<organism evidence="11 12">
    <name type="scientific">Staphylococcus saprophyticus</name>
    <dbReference type="NCBI Taxonomy" id="29385"/>
    <lineage>
        <taxon>Bacteria</taxon>
        <taxon>Bacillati</taxon>
        <taxon>Bacillota</taxon>
        <taxon>Bacilli</taxon>
        <taxon>Bacillales</taxon>
        <taxon>Staphylococcaceae</taxon>
        <taxon>Staphylococcus</taxon>
    </lineage>
</organism>